<feature type="domain" description="SHSP" evidence="3">
    <location>
        <begin position="33"/>
        <end position="143"/>
    </location>
</feature>
<evidence type="ECO:0000256" key="1">
    <source>
        <dbReference type="PROSITE-ProRule" id="PRU00285"/>
    </source>
</evidence>
<evidence type="ECO:0000259" key="3">
    <source>
        <dbReference type="PROSITE" id="PS01031"/>
    </source>
</evidence>
<dbReference type="InterPro" id="IPR002068">
    <property type="entry name" value="A-crystallin/Hsp20_dom"/>
</dbReference>
<dbReference type="Pfam" id="PF00011">
    <property type="entry name" value="HSP20"/>
    <property type="match status" value="1"/>
</dbReference>
<dbReference type="EMBL" id="DYWQ01000104">
    <property type="protein sequence ID" value="HJF45541.1"/>
    <property type="molecule type" value="Genomic_DNA"/>
</dbReference>
<proteinExistence type="inferred from homology"/>
<reference evidence="4" key="2">
    <citation type="submission" date="2021-09" db="EMBL/GenBank/DDBJ databases">
        <authorList>
            <person name="Gilroy R."/>
        </authorList>
    </citation>
    <scope>NUCLEOTIDE SEQUENCE</scope>
    <source>
        <strain evidence="4">CHK124-7917</strain>
    </source>
</reference>
<comment type="similarity">
    <text evidence="1 2">Belongs to the small heat shock protein (HSP20) family.</text>
</comment>
<evidence type="ECO:0000313" key="4">
    <source>
        <dbReference type="EMBL" id="HJF45541.1"/>
    </source>
</evidence>
<dbReference type="InterPro" id="IPR031107">
    <property type="entry name" value="Small_HSP"/>
</dbReference>
<protein>
    <submittedName>
        <fullName evidence="4">Hsp20 family protein</fullName>
    </submittedName>
</protein>
<organism evidence="4 5">
    <name type="scientific">Thermophilibacter provencensis</name>
    <dbReference type="NCBI Taxonomy" id="1852386"/>
    <lineage>
        <taxon>Bacteria</taxon>
        <taxon>Bacillati</taxon>
        <taxon>Actinomycetota</taxon>
        <taxon>Coriobacteriia</taxon>
        <taxon>Coriobacteriales</taxon>
        <taxon>Atopobiaceae</taxon>
        <taxon>Thermophilibacter</taxon>
    </lineage>
</organism>
<reference evidence="4" key="1">
    <citation type="journal article" date="2021" name="PeerJ">
        <title>Extensive microbial diversity within the chicken gut microbiome revealed by metagenomics and culture.</title>
        <authorList>
            <person name="Gilroy R."/>
            <person name="Ravi A."/>
            <person name="Getino M."/>
            <person name="Pursley I."/>
            <person name="Horton D.L."/>
            <person name="Alikhan N.F."/>
            <person name="Baker D."/>
            <person name="Gharbi K."/>
            <person name="Hall N."/>
            <person name="Watson M."/>
            <person name="Adriaenssens E.M."/>
            <person name="Foster-Nyarko E."/>
            <person name="Jarju S."/>
            <person name="Secka A."/>
            <person name="Antonio M."/>
            <person name="Oren A."/>
            <person name="Chaudhuri R.R."/>
            <person name="La Ragione R."/>
            <person name="Hildebrand F."/>
            <person name="Pallen M.J."/>
        </authorList>
    </citation>
    <scope>NUCLEOTIDE SEQUENCE</scope>
    <source>
        <strain evidence="4">CHK124-7917</strain>
    </source>
</reference>
<name>A0A921GGF8_9ACTN</name>
<dbReference type="Gene3D" id="2.60.40.790">
    <property type="match status" value="1"/>
</dbReference>
<accession>A0A921GGF8</accession>
<sequence length="143" mass="15839">MMALVPYDRYSRALRNWPFDALDNFFDAPFAPLSSTAAGFKMNVEDAGDKYVVSAELPGVKREEIDVELNEGRLSISVERKESDEEKGKNYLYKETGEWSATRGVYLKDAAVAGLTAKLEGGVLTVNVPKQQEKANVTKVSID</sequence>
<dbReference type="PANTHER" id="PTHR11527">
    <property type="entry name" value="HEAT-SHOCK PROTEIN 20 FAMILY MEMBER"/>
    <property type="match status" value="1"/>
</dbReference>
<gene>
    <name evidence="4" type="ORF">K8U72_07150</name>
</gene>
<comment type="caution">
    <text evidence="4">The sequence shown here is derived from an EMBL/GenBank/DDBJ whole genome shotgun (WGS) entry which is preliminary data.</text>
</comment>
<dbReference type="InterPro" id="IPR008978">
    <property type="entry name" value="HSP20-like_chaperone"/>
</dbReference>
<dbReference type="PROSITE" id="PS01031">
    <property type="entry name" value="SHSP"/>
    <property type="match status" value="1"/>
</dbReference>
<evidence type="ECO:0000256" key="2">
    <source>
        <dbReference type="RuleBase" id="RU003616"/>
    </source>
</evidence>
<dbReference type="Proteomes" id="UP000697330">
    <property type="component" value="Unassembled WGS sequence"/>
</dbReference>
<evidence type="ECO:0000313" key="5">
    <source>
        <dbReference type="Proteomes" id="UP000697330"/>
    </source>
</evidence>
<dbReference type="SUPFAM" id="SSF49764">
    <property type="entry name" value="HSP20-like chaperones"/>
    <property type="match status" value="1"/>
</dbReference>
<dbReference type="AlphaFoldDB" id="A0A921GGF8"/>